<dbReference type="AlphaFoldDB" id="A0A397VNG7"/>
<keyword evidence="4" id="KW-0064">Aspartyl protease</keyword>
<keyword evidence="6" id="KW-0865">Zymogen</keyword>
<evidence type="ECO:0000256" key="7">
    <source>
        <dbReference type="ARBA" id="ARBA00023157"/>
    </source>
</evidence>
<dbReference type="PANTHER" id="PTHR47966">
    <property type="entry name" value="BETA-SITE APP-CLEAVING ENZYME, ISOFORM A-RELATED"/>
    <property type="match status" value="1"/>
</dbReference>
<reference evidence="10 11" key="1">
    <citation type="submission" date="2018-06" db="EMBL/GenBank/DDBJ databases">
        <title>Comparative genomics reveals the genomic features of Rhizophagus irregularis, R. cerebriforme, R. diaphanum and Gigaspora rosea, and their symbiotic lifestyle signature.</title>
        <authorList>
            <person name="Morin E."/>
            <person name="San Clemente H."/>
            <person name="Chen E.C.H."/>
            <person name="De La Providencia I."/>
            <person name="Hainaut M."/>
            <person name="Kuo A."/>
            <person name="Kohler A."/>
            <person name="Murat C."/>
            <person name="Tang N."/>
            <person name="Roy S."/>
            <person name="Loubradou J."/>
            <person name="Henrissat B."/>
            <person name="Grigoriev I.V."/>
            <person name="Corradi N."/>
            <person name="Roux C."/>
            <person name="Martin F.M."/>
        </authorList>
    </citation>
    <scope>NUCLEOTIDE SEQUENCE [LARGE SCALE GENOMIC DNA]</scope>
    <source>
        <strain evidence="10 11">DAOM 194757</strain>
    </source>
</reference>
<evidence type="ECO:0000259" key="9">
    <source>
        <dbReference type="PROSITE" id="PS51767"/>
    </source>
</evidence>
<protein>
    <submittedName>
        <fullName evidence="10">Aspartic peptidase domain-containing protein</fullName>
    </submittedName>
</protein>
<keyword evidence="5" id="KW-0378">Hydrolase</keyword>
<comment type="similarity">
    <text evidence="1">Belongs to the peptidase A1 family.</text>
</comment>
<organism evidence="10 11">
    <name type="scientific">Gigaspora rosea</name>
    <dbReference type="NCBI Taxonomy" id="44941"/>
    <lineage>
        <taxon>Eukaryota</taxon>
        <taxon>Fungi</taxon>
        <taxon>Fungi incertae sedis</taxon>
        <taxon>Mucoromycota</taxon>
        <taxon>Glomeromycotina</taxon>
        <taxon>Glomeromycetes</taxon>
        <taxon>Diversisporales</taxon>
        <taxon>Gigasporaceae</taxon>
        <taxon>Gigaspora</taxon>
    </lineage>
</organism>
<evidence type="ECO:0000256" key="3">
    <source>
        <dbReference type="ARBA" id="ARBA00022729"/>
    </source>
</evidence>
<dbReference type="Pfam" id="PF00026">
    <property type="entry name" value="Asp"/>
    <property type="match status" value="1"/>
</dbReference>
<keyword evidence="11" id="KW-1185">Reference proteome</keyword>
<dbReference type="Gene3D" id="2.40.70.10">
    <property type="entry name" value="Acid Proteases"/>
    <property type="match status" value="2"/>
</dbReference>
<proteinExistence type="inferred from homology"/>
<evidence type="ECO:0000256" key="1">
    <source>
        <dbReference type="ARBA" id="ARBA00007447"/>
    </source>
</evidence>
<dbReference type="PROSITE" id="PS51767">
    <property type="entry name" value="PEPTIDASE_A1"/>
    <property type="match status" value="1"/>
</dbReference>
<sequence length="409" mass="46030">MALTNITCNRNRFARNASLVTSKSNSIPLTRNVLKHFKDDIQFYKDYIVLKYGSLIQKIDGSDHDTLNKPATINKSLSGTGKVNFTKSNLINGFYGPIDIGGQTFNVLFDIGSSDFWVPYWNCTECNKHKTFNESLSETYKYIGNPFYILYAEGSYGINGFTAKDDLLIGGIKSVGQTFGLVTRESSFLNDAEFDGFLGMAFEALSHENATTPFSNMVKQEAVKNPYFSFYFQQSNDTGDGGVLTLGDIDTTKFTSNLSYYNVSTLNGTYVYWMTEMFNDVFINGNSLSHHDNITQRRAIFDISIPVILTPEDYPFYDFINGSYAGYGGIYHVPCDIKDQVTLKFGGIEFKLDPSDLIFAHDGHDCISSVQTGYFIDDMTWLIGYPFLKNVYSVYNIRDHTIGFAPLTK</sequence>
<dbReference type="STRING" id="44941.A0A397VNG7"/>
<dbReference type="GO" id="GO:0006508">
    <property type="term" value="P:proteolysis"/>
    <property type="evidence" value="ECO:0007669"/>
    <property type="project" value="UniProtKB-KW"/>
</dbReference>
<feature type="active site" evidence="8">
    <location>
        <position position="302"/>
    </location>
</feature>
<evidence type="ECO:0000313" key="11">
    <source>
        <dbReference type="Proteomes" id="UP000266673"/>
    </source>
</evidence>
<keyword evidence="2" id="KW-0645">Protease</keyword>
<evidence type="ECO:0000256" key="2">
    <source>
        <dbReference type="ARBA" id="ARBA00022670"/>
    </source>
</evidence>
<evidence type="ECO:0000256" key="4">
    <source>
        <dbReference type="ARBA" id="ARBA00022750"/>
    </source>
</evidence>
<name>A0A397VNG7_9GLOM</name>
<dbReference type="EMBL" id="QKWP01000400">
    <property type="protein sequence ID" value="RIB20736.1"/>
    <property type="molecule type" value="Genomic_DNA"/>
</dbReference>
<comment type="caution">
    <text evidence="10">The sequence shown here is derived from an EMBL/GenBank/DDBJ whole genome shotgun (WGS) entry which is preliminary data.</text>
</comment>
<feature type="domain" description="Peptidase A1" evidence="9">
    <location>
        <begin position="94"/>
        <end position="405"/>
    </location>
</feature>
<evidence type="ECO:0000256" key="8">
    <source>
        <dbReference type="PIRSR" id="PIRSR601461-1"/>
    </source>
</evidence>
<dbReference type="Proteomes" id="UP000266673">
    <property type="component" value="Unassembled WGS sequence"/>
</dbReference>
<dbReference type="InterPro" id="IPR034164">
    <property type="entry name" value="Pepsin-like_dom"/>
</dbReference>
<dbReference type="PANTHER" id="PTHR47966:SF51">
    <property type="entry name" value="BETA-SITE APP-CLEAVING ENZYME, ISOFORM A-RELATED"/>
    <property type="match status" value="1"/>
</dbReference>
<evidence type="ECO:0000256" key="5">
    <source>
        <dbReference type="ARBA" id="ARBA00022801"/>
    </source>
</evidence>
<gene>
    <name evidence="10" type="ORF">C2G38_2141016</name>
</gene>
<evidence type="ECO:0000313" key="10">
    <source>
        <dbReference type="EMBL" id="RIB20736.1"/>
    </source>
</evidence>
<dbReference type="InterPro" id="IPR033121">
    <property type="entry name" value="PEPTIDASE_A1"/>
</dbReference>
<dbReference type="CDD" id="cd05471">
    <property type="entry name" value="pepsin_like"/>
    <property type="match status" value="1"/>
</dbReference>
<dbReference type="OrthoDB" id="771136at2759"/>
<dbReference type="PRINTS" id="PR00792">
    <property type="entry name" value="PEPSIN"/>
</dbReference>
<dbReference type="GO" id="GO:0004190">
    <property type="term" value="F:aspartic-type endopeptidase activity"/>
    <property type="evidence" value="ECO:0007669"/>
    <property type="project" value="UniProtKB-KW"/>
</dbReference>
<dbReference type="InterPro" id="IPR001461">
    <property type="entry name" value="Aspartic_peptidase_A1"/>
</dbReference>
<dbReference type="SUPFAM" id="SSF50630">
    <property type="entry name" value="Acid proteases"/>
    <property type="match status" value="1"/>
</dbReference>
<evidence type="ECO:0000256" key="6">
    <source>
        <dbReference type="ARBA" id="ARBA00023145"/>
    </source>
</evidence>
<feature type="active site" evidence="8">
    <location>
        <position position="110"/>
    </location>
</feature>
<keyword evidence="7" id="KW-1015">Disulfide bond</keyword>
<keyword evidence="3" id="KW-0732">Signal</keyword>
<accession>A0A397VNG7</accession>
<dbReference type="FunFam" id="2.40.70.10:FF:000008">
    <property type="entry name" value="Cathepsin D"/>
    <property type="match status" value="1"/>
</dbReference>
<dbReference type="InterPro" id="IPR021109">
    <property type="entry name" value="Peptidase_aspartic_dom_sf"/>
</dbReference>